<sequence length="238" mass="25343">MSPQRQPEVARVFDVWVLENALGATSKSDGTKSLQSRATLSQRHLEVARVCDVLERKKWAGSDVPRATPSGRFREQRPQSDTLRSLAFMVSEQVGSDVPRATPSGRSTAGSGKALSSEQTGSGTQRTSRQQTSAAKKAKEQEKRAGKSVAVATDEESGDESADEQAPTKRAKMSKGKEVAATSIGCSSMHSTHGSKLVMSPRKTCDCSARLSAPTPPLECCPFQALTSMLPSGWSASS</sequence>
<evidence type="ECO:0000313" key="2">
    <source>
        <dbReference type="EMBL" id="KAF3565110.1"/>
    </source>
</evidence>
<proteinExistence type="predicted"/>
<comment type="caution">
    <text evidence="2">The sequence shown here is derived from an EMBL/GenBank/DDBJ whole genome shotgun (WGS) entry which is preliminary data.</text>
</comment>
<dbReference type="EMBL" id="QGKV02000759">
    <property type="protein sequence ID" value="KAF3565110.1"/>
    <property type="molecule type" value="Genomic_DNA"/>
</dbReference>
<gene>
    <name evidence="2" type="ORF">DY000_02017305</name>
</gene>
<protein>
    <submittedName>
        <fullName evidence="2">Uncharacterized protein</fullName>
    </submittedName>
</protein>
<keyword evidence="3" id="KW-1185">Reference proteome</keyword>
<evidence type="ECO:0000313" key="3">
    <source>
        <dbReference type="Proteomes" id="UP000266723"/>
    </source>
</evidence>
<feature type="region of interest" description="Disordered" evidence="1">
    <location>
        <begin position="59"/>
        <end position="178"/>
    </location>
</feature>
<feature type="compositionally biased region" description="Acidic residues" evidence="1">
    <location>
        <begin position="153"/>
        <end position="163"/>
    </location>
</feature>
<feature type="compositionally biased region" description="Polar residues" evidence="1">
    <location>
        <begin position="104"/>
        <end position="133"/>
    </location>
</feature>
<accession>A0ABQ7D2D6</accession>
<organism evidence="2 3">
    <name type="scientific">Brassica cretica</name>
    <name type="common">Mustard</name>
    <dbReference type="NCBI Taxonomy" id="69181"/>
    <lineage>
        <taxon>Eukaryota</taxon>
        <taxon>Viridiplantae</taxon>
        <taxon>Streptophyta</taxon>
        <taxon>Embryophyta</taxon>
        <taxon>Tracheophyta</taxon>
        <taxon>Spermatophyta</taxon>
        <taxon>Magnoliopsida</taxon>
        <taxon>eudicotyledons</taxon>
        <taxon>Gunneridae</taxon>
        <taxon>Pentapetalae</taxon>
        <taxon>rosids</taxon>
        <taxon>malvids</taxon>
        <taxon>Brassicales</taxon>
        <taxon>Brassicaceae</taxon>
        <taxon>Brassiceae</taxon>
        <taxon>Brassica</taxon>
    </lineage>
</organism>
<reference evidence="2 3" key="1">
    <citation type="journal article" date="2020" name="BMC Genomics">
        <title>Intraspecific diversification of the crop wild relative Brassica cretica Lam. using demographic model selection.</title>
        <authorList>
            <person name="Kioukis A."/>
            <person name="Michalopoulou V.A."/>
            <person name="Briers L."/>
            <person name="Pirintsos S."/>
            <person name="Studholme D.J."/>
            <person name="Pavlidis P."/>
            <person name="Sarris P.F."/>
        </authorList>
    </citation>
    <scope>NUCLEOTIDE SEQUENCE [LARGE SCALE GENOMIC DNA]</scope>
    <source>
        <strain evidence="3">cv. PFS-1207/04</strain>
    </source>
</reference>
<evidence type="ECO:0000256" key="1">
    <source>
        <dbReference type="SAM" id="MobiDB-lite"/>
    </source>
</evidence>
<name>A0ABQ7D2D6_BRACR</name>
<dbReference type="Proteomes" id="UP000266723">
    <property type="component" value="Unassembled WGS sequence"/>
</dbReference>